<feature type="transmembrane region" description="Helical" evidence="8">
    <location>
        <begin position="120"/>
        <end position="140"/>
    </location>
</feature>
<keyword evidence="7 8" id="KW-0472">Membrane</keyword>
<feature type="transmembrane region" description="Helical" evidence="8">
    <location>
        <begin position="334"/>
        <end position="353"/>
    </location>
</feature>
<feature type="transmembrane region" description="Helical" evidence="8">
    <location>
        <begin position="39"/>
        <end position="60"/>
    </location>
</feature>
<comment type="subcellular location">
    <subcellularLocation>
        <location evidence="1">Membrane</location>
        <topology evidence="1">Multi-pass membrane protein</topology>
    </subcellularLocation>
</comment>
<proteinExistence type="inferred from homology"/>
<evidence type="ECO:0000256" key="3">
    <source>
        <dbReference type="ARBA" id="ARBA00022448"/>
    </source>
</evidence>
<feature type="transmembrane region" description="Helical" evidence="8">
    <location>
        <begin position="146"/>
        <end position="164"/>
    </location>
</feature>
<keyword evidence="3" id="KW-0813">Transport</keyword>
<dbReference type="Proteomes" id="UP000640274">
    <property type="component" value="Unassembled WGS sequence"/>
</dbReference>
<keyword evidence="5 8" id="KW-0812">Transmembrane</keyword>
<dbReference type="GO" id="GO:0009847">
    <property type="term" value="P:spore germination"/>
    <property type="evidence" value="ECO:0007669"/>
    <property type="project" value="InterPro"/>
</dbReference>
<keyword evidence="10" id="KW-1185">Reference proteome</keyword>
<evidence type="ECO:0000256" key="4">
    <source>
        <dbReference type="ARBA" id="ARBA00022544"/>
    </source>
</evidence>
<dbReference type="Pfam" id="PF03845">
    <property type="entry name" value="Spore_permease"/>
    <property type="match status" value="1"/>
</dbReference>
<comment type="similarity">
    <text evidence="2">Belongs to the amino acid-polyamine-organocation (APC) superfamily. Spore germination protein (SGP) (TC 2.A.3.9) family.</text>
</comment>
<dbReference type="NCBIfam" id="TIGR00912">
    <property type="entry name" value="2A0309"/>
    <property type="match status" value="1"/>
</dbReference>
<organism evidence="9 10">
    <name type="scientific">Paenibacillus roseus</name>
    <dbReference type="NCBI Taxonomy" id="2798579"/>
    <lineage>
        <taxon>Bacteria</taxon>
        <taxon>Bacillati</taxon>
        <taxon>Bacillota</taxon>
        <taxon>Bacilli</taxon>
        <taxon>Bacillales</taxon>
        <taxon>Paenibacillaceae</taxon>
        <taxon>Paenibacillus</taxon>
    </lineage>
</organism>
<dbReference type="AlphaFoldDB" id="A0A934MW17"/>
<evidence type="ECO:0000256" key="8">
    <source>
        <dbReference type="SAM" id="Phobius"/>
    </source>
</evidence>
<accession>A0A934MW17</accession>
<keyword evidence="4" id="KW-0309">Germination</keyword>
<feature type="transmembrane region" description="Helical" evidence="8">
    <location>
        <begin position="219"/>
        <end position="239"/>
    </location>
</feature>
<sequence length="372" mass="42730">MEKQVIGTRQFAILVLFFIIGDMLWFLPSFMVEAVEQDAWISALIGVPVGMLAAWFLFHFANQFPNMSLVEINWTVLGKWLGSALTIIYLLSFFTVSVVQIRQVSDFITSQMMTETPLRAINMLMTIIVMIGVWSGLQTFARTGEIFIMLFAFMFLLLIILLMPQIKVDNILPMMRHSFSSFAQGVVYFVSYSFLEMYVFLMIFPYVKRSSHLFRDYMLSALLGGVAIFLIVTTSLLVLGPFLSRFHLFATYILAKKISIGGFLDRLEAILVVNFILSTYFKATLFAYGFVMGITRLLKLKDYRILIVPVGFMIFGYSYIVYPNLVVLNNVTPAWSLWDMTHNPIILLLIYIIHKLRSTNRNRHKSESSEEA</sequence>
<evidence type="ECO:0000256" key="7">
    <source>
        <dbReference type="ARBA" id="ARBA00023136"/>
    </source>
</evidence>
<dbReference type="EMBL" id="JAELUP010000089">
    <property type="protein sequence ID" value="MBJ6362697.1"/>
    <property type="molecule type" value="Genomic_DNA"/>
</dbReference>
<gene>
    <name evidence="9" type="ORF">JFN88_15870</name>
</gene>
<name>A0A934MW17_9BACL</name>
<evidence type="ECO:0000256" key="5">
    <source>
        <dbReference type="ARBA" id="ARBA00022692"/>
    </source>
</evidence>
<evidence type="ECO:0000313" key="9">
    <source>
        <dbReference type="EMBL" id="MBJ6362697.1"/>
    </source>
</evidence>
<reference evidence="9" key="1">
    <citation type="submission" date="2020-12" db="EMBL/GenBank/DDBJ databases">
        <authorList>
            <person name="Huq M.A."/>
        </authorList>
    </citation>
    <scope>NUCLEOTIDE SEQUENCE</scope>
    <source>
        <strain evidence="9">MAHUQ-46</strain>
    </source>
</reference>
<dbReference type="GO" id="GO:0016020">
    <property type="term" value="C:membrane"/>
    <property type="evidence" value="ECO:0007669"/>
    <property type="project" value="UniProtKB-SubCell"/>
</dbReference>
<feature type="transmembrane region" description="Helical" evidence="8">
    <location>
        <begin position="270"/>
        <end position="291"/>
    </location>
</feature>
<feature type="transmembrane region" description="Helical" evidence="8">
    <location>
        <begin position="185"/>
        <end position="207"/>
    </location>
</feature>
<feature type="transmembrane region" description="Helical" evidence="8">
    <location>
        <begin position="80"/>
        <end position="99"/>
    </location>
</feature>
<comment type="caution">
    <text evidence="9">The sequence shown here is derived from an EMBL/GenBank/DDBJ whole genome shotgun (WGS) entry which is preliminary data.</text>
</comment>
<dbReference type="PANTHER" id="PTHR34975:SF2">
    <property type="entry name" value="SPORE GERMINATION PROTEIN A2"/>
    <property type="match status" value="1"/>
</dbReference>
<feature type="transmembrane region" description="Helical" evidence="8">
    <location>
        <begin position="6"/>
        <end position="27"/>
    </location>
</feature>
<dbReference type="PANTHER" id="PTHR34975">
    <property type="entry name" value="SPORE GERMINATION PROTEIN A2"/>
    <property type="match status" value="1"/>
</dbReference>
<protein>
    <submittedName>
        <fullName evidence="9">Endospore germination permease</fullName>
    </submittedName>
</protein>
<evidence type="ECO:0000256" key="2">
    <source>
        <dbReference type="ARBA" id="ARBA00007998"/>
    </source>
</evidence>
<keyword evidence="6 8" id="KW-1133">Transmembrane helix</keyword>
<evidence type="ECO:0000313" key="10">
    <source>
        <dbReference type="Proteomes" id="UP000640274"/>
    </source>
</evidence>
<evidence type="ECO:0000256" key="1">
    <source>
        <dbReference type="ARBA" id="ARBA00004141"/>
    </source>
</evidence>
<dbReference type="RefSeq" id="WP_199020241.1">
    <property type="nucleotide sequence ID" value="NZ_JAELUP010000089.1"/>
</dbReference>
<feature type="transmembrane region" description="Helical" evidence="8">
    <location>
        <begin position="303"/>
        <end position="322"/>
    </location>
</feature>
<evidence type="ECO:0000256" key="6">
    <source>
        <dbReference type="ARBA" id="ARBA00022989"/>
    </source>
</evidence>
<dbReference type="InterPro" id="IPR004761">
    <property type="entry name" value="Spore_GerAB"/>
</dbReference>